<feature type="compositionally biased region" description="Polar residues" evidence="2">
    <location>
        <begin position="643"/>
        <end position="654"/>
    </location>
</feature>
<dbReference type="InterPro" id="IPR050452">
    <property type="entry name" value="Metacaspase"/>
</dbReference>
<dbReference type="InterPro" id="IPR011600">
    <property type="entry name" value="Pept_C14_caspase"/>
</dbReference>
<feature type="region of interest" description="Disordered" evidence="2">
    <location>
        <begin position="222"/>
        <end position="286"/>
    </location>
</feature>
<evidence type="ECO:0000256" key="1">
    <source>
        <dbReference type="ARBA" id="ARBA00009005"/>
    </source>
</evidence>
<dbReference type="Gene3D" id="3.40.50.12660">
    <property type="match status" value="1"/>
</dbReference>
<dbReference type="GO" id="GO:0005737">
    <property type="term" value="C:cytoplasm"/>
    <property type="evidence" value="ECO:0007669"/>
    <property type="project" value="TreeGrafter"/>
</dbReference>
<dbReference type="AlphaFoldDB" id="A0A8H6Y258"/>
<feature type="compositionally biased region" description="Pro residues" evidence="2">
    <location>
        <begin position="229"/>
        <end position="241"/>
    </location>
</feature>
<dbReference type="GO" id="GO:0006508">
    <property type="term" value="P:proteolysis"/>
    <property type="evidence" value="ECO:0007669"/>
    <property type="project" value="InterPro"/>
</dbReference>
<dbReference type="Proteomes" id="UP000623467">
    <property type="component" value="Unassembled WGS sequence"/>
</dbReference>
<proteinExistence type="inferred from homology"/>
<dbReference type="EMBL" id="JACAZH010000013">
    <property type="protein sequence ID" value="KAF7351287.1"/>
    <property type="molecule type" value="Genomic_DNA"/>
</dbReference>
<dbReference type="PANTHER" id="PTHR48104:SF30">
    <property type="entry name" value="METACASPASE-1"/>
    <property type="match status" value="1"/>
</dbReference>
<feature type="domain" description="Peptidase C14 caspase" evidence="3">
    <location>
        <begin position="538"/>
        <end position="594"/>
    </location>
</feature>
<feature type="domain" description="Peptidase C14 caspase" evidence="3">
    <location>
        <begin position="32"/>
        <end position="190"/>
    </location>
</feature>
<evidence type="ECO:0000259" key="3">
    <source>
        <dbReference type="Pfam" id="PF00656"/>
    </source>
</evidence>
<name>A0A8H6Y258_9AGAR</name>
<comment type="similarity">
    <text evidence="1">Belongs to the peptidase C14B family.</text>
</comment>
<organism evidence="4 5">
    <name type="scientific">Mycena sanguinolenta</name>
    <dbReference type="NCBI Taxonomy" id="230812"/>
    <lineage>
        <taxon>Eukaryota</taxon>
        <taxon>Fungi</taxon>
        <taxon>Dikarya</taxon>
        <taxon>Basidiomycota</taxon>
        <taxon>Agaricomycotina</taxon>
        <taxon>Agaricomycetes</taxon>
        <taxon>Agaricomycetidae</taxon>
        <taxon>Agaricales</taxon>
        <taxon>Marasmiineae</taxon>
        <taxon>Mycenaceae</taxon>
        <taxon>Mycena</taxon>
    </lineage>
</organism>
<evidence type="ECO:0000313" key="5">
    <source>
        <dbReference type="Proteomes" id="UP000623467"/>
    </source>
</evidence>
<feature type="region of interest" description="Disordered" evidence="2">
    <location>
        <begin position="442"/>
        <end position="485"/>
    </location>
</feature>
<dbReference type="GO" id="GO:0004197">
    <property type="term" value="F:cysteine-type endopeptidase activity"/>
    <property type="evidence" value="ECO:0007669"/>
    <property type="project" value="InterPro"/>
</dbReference>
<dbReference type="Gene3D" id="3.40.50.1460">
    <property type="match status" value="1"/>
</dbReference>
<dbReference type="PANTHER" id="PTHR48104">
    <property type="entry name" value="METACASPASE-4"/>
    <property type="match status" value="1"/>
</dbReference>
<sequence length="729" mass="80037">MKIGRFTGIGQSRRVQEKAQLSPVHEQKQIPKRKALLIGITYGTSAGAGGYAALKGPHADVAAMKKLLLDRYHYAESDIVVLLDSEDMAGSTVPAVQPTRMNILRAIDDLVRGARKGDRFFFHYCGHTMQVENRSNSEEDGMDECLVPVDGEANKIVDNELRRHLVSPLPVGSSLVAVFDSCHSASLLDLAHFRCNRVYVPWISKGRRRSDDRWNANVRRHALPLLPRSKPPTPIHSPPPSRSTSRPPLSRSNTHASARARSPPFTPLPPQSNALPKAPARRATRRATREMRELMQLLGNAPPMPMPAPVPEEMPTLVAEPVDELEPTRPNTPATPSEHHAALPLVTTRRIYEAARTAQGRLRAWRTEVDALEVGYQDLGVGEDGNGVATRARVEGGRSRITRGSMGEAGDDSKERMIRKRSSLPLVPLRLGSLGAGRLVEEEEEAAGTEAAKGKGKERRTAVTRARAVSVTVREGSGSGAGKENVMAGARPALSVAVPREQGRPVSWLEDERACESPAPVWPCTGWNCRDLTHGHDDRAEVISLASCKDYQLSWEDSSGGSMTRELVRILERDPHPTVRSLVTKVSHALHGMSLQRHMETRQYKRDLKKYNAFLERQRANAALHRPGSSGGPRGAATEDTVSHMSTLLPSTPDATAPVSRKSSFFPNPKEIEAADTSAVAVQKPRSALPVARSKSEGFVDEPTYDMDNFQDPQVSSHYPLNMEQTWCM</sequence>
<evidence type="ECO:0000313" key="4">
    <source>
        <dbReference type="EMBL" id="KAF7351287.1"/>
    </source>
</evidence>
<comment type="caution">
    <text evidence="4">The sequence shown here is derived from an EMBL/GenBank/DDBJ whole genome shotgun (WGS) entry which is preliminary data.</text>
</comment>
<evidence type="ECO:0000256" key="2">
    <source>
        <dbReference type="SAM" id="MobiDB-lite"/>
    </source>
</evidence>
<feature type="compositionally biased region" description="Low complexity" evidence="2">
    <location>
        <begin position="242"/>
        <end position="252"/>
    </location>
</feature>
<protein>
    <submittedName>
        <fullName evidence="4">Mitochondrial chaperone BCS1</fullName>
    </submittedName>
</protein>
<dbReference type="OrthoDB" id="3223806at2759"/>
<feature type="compositionally biased region" description="Low complexity" evidence="2">
    <location>
        <begin position="463"/>
        <end position="474"/>
    </location>
</feature>
<dbReference type="Pfam" id="PF00656">
    <property type="entry name" value="Peptidase_C14"/>
    <property type="match status" value="2"/>
</dbReference>
<feature type="compositionally biased region" description="Basic and acidic residues" evidence="2">
    <location>
        <begin position="452"/>
        <end position="461"/>
    </location>
</feature>
<accession>A0A8H6Y258</accession>
<keyword evidence="5" id="KW-1185">Reference proteome</keyword>
<gene>
    <name evidence="4" type="ORF">MSAN_01560200</name>
</gene>
<feature type="region of interest" description="Disordered" evidence="2">
    <location>
        <begin position="622"/>
        <end position="664"/>
    </location>
</feature>
<reference evidence="4" key="1">
    <citation type="submission" date="2020-05" db="EMBL/GenBank/DDBJ databases">
        <title>Mycena genomes resolve the evolution of fungal bioluminescence.</title>
        <authorList>
            <person name="Tsai I.J."/>
        </authorList>
    </citation>
    <scope>NUCLEOTIDE SEQUENCE</scope>
    <source>
        <strain evidence="4">160909Yilan</strain>
    </source>
</reference>